<evidence type="ECO:0000256" key="2">
    <source>
        <dbReference type="ARBA" id="ARBA00006679"/>
    </source>
</evidence>
<name>A0A177NHK7_9GAMM</name>
<feature type="transmembrane region" description="Helical" evidence="7">
    <location>
        <begin position="82"/>
        <end position="99"/>
    </location>
</feature>
<dbReference type="InterPro" id="IPR051907">
    <property type="entry name" value="DoxX-like_oxidoreductase"/>
</dbReference>
<evidence type="ECO:0000256" key="7">
    <source>
        <dbReference type="SAM" id="Phobius"/>
    </source>
</evidence>
<dbReference type="STRING" id="702114.A1355_07930"/>
<dbReference type="Pfam" id="PF07681">
    <property type="entry name" value="DoxX"/>
    <property type="match status" value="1"/>
</dbReference>
<comment type="subcellular location">
    <subcellularLocation>
        <location evidence="1">Cell membrane</location>
        <topology evidence="1">Multi-pass membrane protein</topology>
    </subcellularLocation>
</comment>
<evidence type="ECO:0000313" key="8">
    <source>
        <dbReference type="EMBL" id="OAI17596.1"/>
    </source>
</evidence>
<reference evidence="9" key="1">
    <citation type="submission" date="2016-03" db="EMBL/GenBank/DDBJ databases">
        <authorList>
            <person name="Heylen K."/>
            <person name="De Vos P."/>
            <person name="Vekeman B."/>
        </authorList>
    </citation>
    <scope>NUCLEOTIDE SEQUENCE [LARGE SCALE GENOMIC DNA]</scope>
    <source>
        <strain evidence="9">R-45383</strain>
    </source>
</reference>
<accession>A0A177NHK7</accession>
<dbReference type="PANTHER" id="PTHR33452:SF7">
    <property type="entry name" value="DOXX FAMILY PROTEIN"/>
    <property type="match status" value="1"/>
</dbReference>
<keyword evidence="3" id="KW-1003">Cell membrane</keyword>
<dbReference type="EMBL" id="LUUK01000177">
    <property type="protein sequence ID" value="OAI17596.1"/>
    <property type="molecule type" value="Genomic_DNA"/>
</dbReference>
<evidence type="ECO:0000256" key="1">
    <source>
        <dbReference type="ARBA" id="ARBA00004651"/>
    </source>
</evidence>
<comment type="caution">
    <text evidence="8">The sequence shown here is derived from an EMBL/GenBank/DDBJ whole genome shotgun (WGS) entry which is preliminary data.</text>
</comment>
<sequence>MNRWLEQSAKPLAPLFLRLLLAYEFGEAGWEKLGGDNWFAEMGFPFPFNLLPAQFNWQLALWLEIIAPIALIVGFMTRFFSAALAVLTIVAITTAHWPAEWHTLTELWQGYSISDKGFGNYKLPLMYLFMLGSLTLSGSGLFSVDVWLQRRTLPVSAEQ</sequence>
<feature type="transmembrane region" description="Helical" evidence="7">
    <location>
        <begin position="55"/>
        <end position="75"/>
    </location>
</feature>
<dbReference type="InterPro" id="IPR032808">
    <property type="entry name" value="DoxX"/>
</dbReference>
<keyword evidence="6 7" id="KW-0472">Membrane</keyword>
<dbReference type="AlphaFoldDB" id="A0A177NHK7"/>
<evidence type="ECO:0000313" key="9">
    <source>
        <dbReference type="Proteomes" id="UP000077628"/>
    </source>
</evidence>
<organism evidence="8 9">
    <name type="scientific">Methylomonas koyamae</name>
    <dbReference type="NCBI Taxonomy" id="702114"/>
    <lineage>
        <taxon>Bacteria</taxon>
        <taxon>Pseudomonadati</taxon>
        <taxon>Pseudomonadota</taxon>
        <taxon>Gammaproteobacteria</taxon>
        <taxon>Methylococcales</taxon>
        <taxon>Methylococcaceae</taxon>
        <taxon>Methylomonas</taxon>
    </lineage>
</organism>
<feature type="transmembrane region" description="Helical" evidence="7">
    <location>
        <begin position="125"/>
        <end position="148"/>
    </location>
</feature>
<keyword evidence="5 7" id="KW-1133">Transmembrane helix</keyword>
<evidence type="ECO:0000256" key="5">
    <source>
        <dbReference type="ARBA" id="ARBA00022989"/>
    </source>
</evidence>
<keyword evidence="9" id="KW-1185">Reference proteome</keyword>
<protein>
    <submittedName>
        <fullName evidence="8">DoxX family protein</fullName>
    </submittedName>
</protein>
<proteinExistence type="inferred from homology"/>
<dbReference type="Proteomes" id="UP000077628">
    <property type="component" value="Unassembled WGS sequence"/>
</dbReference>
<comment type="similarity">
    <text evidence="2">Belongs to the DoxX family.</text>
</comment>
<keyword evidence="4 7" id="KW-0812">Transmembrane</keyword>
<gene>
    <name evidence="8" type="ORF">A1355_07930</name>
</gene>
<evidence type="ECO:0000256" key="6">
    <source>
        <dbReference type="ARBA" id="ARBA00023136"/>
    </source>
</evidence>
<dbReference type="PANTHER" id="PTHR33452">
    <property type="entry name" value="OXIDOREDUCTASE CATD-RELATED"/>
    <property type="match status" value="1"/>
</dbReference>
<dbReference type="GO" id="GO:0005886">
    <property type="term" value="C:plasma membrane"/>
    <property type="evidence" value="ECO:0007669"/>
    <property type="project" value="UniProtKB-SubCell"/>
</dbReference>
<evidence type="ECO:0000256" key="4">
    <source>
        <dbReference type="ARBA" id="ARBA00022692"/>
    </source>
</evidence>
<evidence type="ECO:0000256" key="3">
    <source>
        <dbReference type="ARBA" id="ARBA00022475"/>
    </source>
</evidence>